<evidence type="ECO:0000259" key="6">
    <source>
        <dbReference type="Pfam" id="PF25137"/>
    </source>
</evidence>
<dbReference type="InterPro" id="IPR001670">
    <property type="entry name" value="ADH_Fe/GldA"/>
</dbReference>
<keyword evidence="3 7" id="KW-0560">Oxidoreductase</keyword>
<dbReference type="GO" id="GO:0050060">
    <property type="term" value="F:long-chain-alcohol dehydrogenase activity"/>
    <property type="evidence" value="ECO:0007669"/>
    <property type="project" value="UniProtKB-EC"/>
</dbReference>
<evidence type="ECO:0000256" key="1">
    <source>
        <dbReference type="ARBA" id="ARBA00001962"/>
    </source>
</evidence>
<dbReference type="Gene3D" id="1.20.1090.10">
    <property type="entry name" value="Dehydroquinate synthase-like - alpha domain"/>
    <property type="match status" value="1"/>
</dbReference>
<name>A0A1X1PBD9_9BURK</name>
<dbReference type="InterPro" id="IPR018211">
    <property type="entry name" value="ADH_Fe_CS"/>
</dbReference>
<evidence type="ECO:0000313" key="9">
    <source>
        <dbReference type="Proteomes" id="UP000193146"/>
    </source>
</evidence>
<dbReference type="GO" id="GO:0004022">
    <property type="term" value="F:alcohol dehydrogenase (NAD+) activity"/>
    <property type="evidence" value="ECO:0007669"/>
    <property type="project" value="TreeGrafter"/>
</dbReference>
<dbReference type="PANTHER" id="PTHR11496">
    <property type="entry name" value="ALCOHOL DEHYDROGENASE"/>
    <property type="match status" value="1"/>
</dbReference>
<dbReference type="Proteomes" id="UP000494135">
    <property type="component" value="Unassembled WGS sequence"/>
</dbReference>
<evidence type="ECO:0000256" key="4">
    <source>
        <dbReference type="ARBA" id="ARBA00023027"/>
    </source>
</evidence>
<sequence>MEMSPQSMLFETVPSILQEWGCVRRLGQVMAAWTDRRHVLIVTDAGLHKAGMLEPAKASLAAEGFRVAVFDEVVADPPEIVVSRCVEFARSAEADVVIGLGGGSSMDIAKLAAVLTVSQQSLADMYGIGNVQGARLPLVQIPTTAGTGSEVTNISIVSVNETNKMGIVARQLYADRVILDAELTVGLPRSHTAATGIDAMVHAIEAYTSKHKKNAISDALAREALRLLVSNLIPACENGEDRRAREAMLLGATLAGQAFANAPVAAVHALAYPLGGHFHIPHGLSNALMLAPVLRFNAVAAAAQYSELADVVGAGGKGDATERTAVFIEFMDNLMDRSGAPRRLRDVGVTHSSLPTLAADAMKQQRLLLNNPVVVTASDALRLYEQAF</sequence>
<reference evidence="8 9" key="1">
    <citation type="submission" date="2017-04" db="EMBL/GenBank/DDBJ databases">
        <title>Burkholderia puraquae sp. nov., a novel Burkholderia cepacia complex species from hospital setting samples.</title>
        <authorList>
            <person name="Martina P."/>
            <person name="Leguizamon M."/>
            <person name="Prieto C."/>
            <person name="Sousa S."/>
            <person name="Montanaro P."/>
            <person name="Draghi W."/>
            <person name="Staembler M."/>
            <person name="Bettiol M."/>
            <person name="Figoli C."/>
            <person name="Palau J."/>
            <person name="Alvarez F."/>
            <person name="Benetti S."/>
            <person name="Anchat E."/>
            <person name="Vescina C."/>
            <person name="Ferreras J."/>
            <person name="Lasch P."/>
            <person name="Lagares A."/>
            <person name="Zorreguieta A."/>
            <person name="Yantorno O."/>
            <person name="Bosch A."/>
        </authorList>
    </citation>
    <scope>NUCLEOTIDE SEQUENCE [LARGE SCALE GENOMIC DNA]</scope>
    <source>
        <strain evidence="8 9">CAMPA 1040</strain>
    </source>
</reference>
<dbReference type="Gene3D" id="3.40.50.1970">
    <property type="match status" value="1"/>
</dbReference>
<evidence type="ECO:0000259" key="5">
    <source>
        <dbReference type="Pfam" id="PF00465"/>
    </source>
</evidence>
<evidence type="ECO:0000313" key="10">
    <source>
        <dbReference type="Proteomes" id="UP000494135"/>
    </source>
</evidence>
<keyword evidence="9" id="KW-1185">Reference proteome</keyword>
<dbReference type="Pfam" id="PF25137">
    <property type="entry name" value="ADH_Fe_C"/>
    <property type="match status" value="1"/>
</dbReference>
<dbReference type="InterPro" id="IPR056798">
    <property type="entry name" value="ADH_Fe_C"/>
</dbReference>
<evidence type="ECO:0000313" key="8">
    <source>
        <dbReference type="EMBL" id="ORT82877.1"/>
    </source>
</evidence>
<comment type="cofactor">
    <cofactor evidence="1">
        <name>Fe cation</name>
        <dbReference type="ChEBI" id="CHEBI:24875"/>
    </cofactor>
</comment>
<feature type="domain" description="Fe-containing alcohol dehydrogenase-like C-terminal" evidence="6">
    <location>
        <begin position="192"/>
        <end position="388"/>
    </location>
</feature>
<keyword evidence="4" id="KW-0520">NAD</keyword>
<dbReference type="AlphaFoldDB" id="A0A1X1PBD9"/>
<dbReference type="PANTHER" id="PTHR11496:SF102">
    <property type="entry name" value="ALCOHOL DEHYDROGENASE 4"/>
    <property type="match status" value="1"/>
</dbReference>
<dbReference type="Proteomes" id="UP000193146">
    <property type="component" value="Unassembled WGS sequence"/>
</dbReference>
<feature type="domain" description="Alcohol dehydrogenase iron-type/glycerol dehydrogenase GldA" evidence="5">
    <location>
        <begin position="15"/>
        <end position="180"/>
    </location>
</feature>
<accession>A0A1X1PBD9</accession>
<dbReference type="FunFam" id="3.40.50.1970:FF:000003">
    <property type="entry name" value="Alcohol dehydrogenase, iron-containing"/>
    <property type="match status" value="1"/>
</dbReference>
<comment type="similarity">
    <text evidence="2">Belongs to the iron-containing alcohol dehydrogenase family.</text>
</comment>
<dbReference type="EMBL" id="NBYX01000015">
    <property type="protein sequence ID" value="ORT82877.1"/>
    <property type="molecule type" value="Genomic_DNA"/>
</dbReference>
<evidence type="ECO:0000313" key="7">
    <source>
        <dbReference type="EMBL" id="CAB3763995.1"/>
    </source>
</evidence>
<gene>
    <name evidence="7" type="primary">adh1_2</name>
    <name evidence="8" type="ORF">B7G54_25890</name>
    <name evidence="7" type="ORF">LMG29660_04890</name>
</gene>
<dbReference type="PROSITE" id="PS00913">
    <property type="entry name" value="ADH_IRON_1"/>
    <property type="match status" value="1"/>
</dbReference>
<dbReference type="RefSeq" id="WP_085041658.1">
    <property type="nucleotide sequence ID" value="NZ_CADIKG010000014.1"/>
</dbReference>
<dbReference type="FunFam" id="1.20.1090.10:FF:000001">
    <property type="entry name" value="Aldehyde-alcohol dehydrogenase"/>
    <property type="match status" value="1"/>
</dbReference>
<dbReference type="InterPro" id="IPR039697">
    <property type="entry name" value="Alcohol_dehydrogenase_Fe"/>
</dbReference>
<evidence type="ECO:0000256" key="3">
    <source>
        <dbReference type="ARBA" id="ARBA00023002"/>
    </source>
</evidence>
<evidence type="ECO:0000256" key="2">
    <source>
        <dbReference type="ARBA" id="ARBA00007358"/>
    </source>
</evidence>
<proteinExistence type="inferred from homology"/>
<dbReference type="EC" id="1.1.1.192" evidence="7"/>
<dbReference type="OrthoDB" id="9815791at2"/>
<protein>
    <submittedName>
        <fullName evidence="7 8">Alcohol dehydrogenase</fullName>
        <ecNumber evidence="7">1.1.1.192</ecNumber>
    </submittedName>
</protein>
<dbReference type="SUPFAM" id="SSF56796">
    <property type="entry name" value="Dehydroquinate synthase-like"/>
    <property type="match status" value="1"/>
</dbReference>
<reference evidence="7 10" key="2">
    <citation type="submission" date="2020-04" db="EMBL/GenBank/DDBJ databases">
        <authorList>
            <person name="De Canck E."/>
        </authorList>
    </citation>
    <scope>NUCLEOTIDE SEQUENCE [LARGE SCALE GENOMIC DNA]</scope>
    <source>
        <strain evidence="7 10">LMG 29660</strain>
    </source>
</reference>
<dbReference type="GO" id="GO:0046872">
    <property type="term" value="F:metal ion binding"/>
    <property type="evidence" value="ECO:0007669"/>
    <property type="project" value="InterPro"/>
</dbReference>
<dbReference type="EMBL" id="CADIKG010000014">
    <property type="protein sequence ID" value="CAB3763995.1"/>
    <property type="molecule type" value="Genomic_DNA"/>
</dbReference>
<dbReference type="CDD" id="cd08193">
    <property type="entry name" value="HVD"/>
    <property type="match status" value="1"/>
</dbReference>
<organism evidence="8 9">
    <name type="scientific">Burkholderia puraquae</name>
    <dbReference type="NCBI Taxonomy" id="1904757"/>
    <lineage>
        <taxon>Bacteria</taxon>
        <taxon>Pseudomonadati</taxon>
        <taxon>Pseudomonadota</taxon>
        <taxon>Betaproteobacteria</taxon>
        <taxon>Burkholderiales</taxon>
        <taxon>Burkholderiaceae</taxon>
        <taxon>Burkholderia</taxon>
        <taxon>Burkholderia cepacia complex</taxon>
    </lineage>
</organism>
<dbReference type="Pfam" id="PF00465">
    <property type="entry name" value="Fe-ADH"/>
    <property type="match status" value="1"/>
</dbReference>